<dbReference type="Proteomes" id="UP000798808">
    <property type="component" value="Unassembled WGS sequence"/>
</dbReference>
<dbReference type="InterPro" id="IPR004218">
    <property type="entry name" value="GSHS_ATP-bd"/>
</dbReference>
<evidence type="ECO:0000259" key="2">
    <source>
        <dbReference type="PROSITE" id="PS50975"/>
    </source>
</evidence>
<dbReference type="PANTHER" id="PTHR21621:SF4">
    <property type="entry name" value="GLUTATHIONE SYNTHETASE"/>
    <property type="match status" value="1"/>
</dbReference>
<dbReference type="InterPro" id="IPR016185">
    <property type="entry name" value="PreATP-grasp_dom_sf"/>
</dbReference>
<sequence length="346" mass="39022">MNLAFIINDIKTEKSDYTTVHLALTAHRMGHKIYLIGAGELAYTTDGRMSAQAHTVKDTKYKSSDVFLKVLQESEPVNITSDDLDVLFIRNDPSDDQNDRTWAQNSPYVFGQIAMKNGVLVLNHPVTLPNSINKMYFQHFPEIIRPKTVITRDQNEIEEFFKEQKNRMILKPLQGSGGKNVFLVEEKTKKNLKQIIEAISRDGYIIAQEYLPKAKDGDTRMFLMNGEPLKVDGKYAAIRRVNSNGDIRSNIHAGGHPEKAKVDEAMLKLADALRPKLIQDGMFLIGIDIVGDKLMEVNVFSPGTLNLMSTEYGVDFCKAVIEAIERKIHYKETYGENVDNATLAIL</sequence>
<gene>
    <name evidence="3" type="ORF">E1163_29670</name>
</gene>
<keyword evidence="1" id="KW-0067">ATP-binding</keyword>
<protein>
    <submittedName>
        <fullName evidence="3">Glutathione synthase</fullName>
    </submittedName>
</protein>
<accession>A0ABW9RY26</accession>
<feature type="domain" description="ATP-grasp" evidence="2">
    <location>
        <begin position="135"/>
        <end position="325"/>
    </location>
</feature>
<evidence type="ECO:0000313" key="4">
    <source>
        <dbReference type="Proteomes" id="UP000798808"/>
    </source>
</evidence>
<evidence type="ECO:0000313" key="3">
    <source>
        <dbReference type="EMBL" id="MTI29167.1"/>
    </source>
</evidence>
<keyword evidence="1" id="KW-0547">Nucleotide-binding</keyword>
<keyword evidence="4" id="KW-1185">Reference proteome</keyword>
<evidence type="ECO:0000256" key="1">
    <source>
        <dbReference type="PROSITE-ProRule" id="PRU00409"/>
    </source>
</evidence>
<dbReference type="Pfam" id="PF02955">
    <property type="entry name" value="GSH-S_ATP"/>
    <property type="match status" value="1"/>
</dbReference>
<dbReference type="EMBL" id="SMLW01000679">
    <property type="protein sequence ID" value="MTI29167.1"/>
    <property type="molecule type" value="Genomic_DNA"/>
</dbReference>
<dbReference type="Gene3D" id="3.30.1490.20">
    <property type="entry name" value="ATP-grasp fold, A domain"/>
    <property type="match status" value="1"/>
</dbReference>
<dbReference type="InterPro" id="IPR011761">
    <property type="entry name" value="ATP-grasp"/>
</dbReference>
<organism evidence="3 4">
    <name type="scientific">Fulvivirga kasyanovii</name>
    <dbReference type="NCBI Taxonomy" id="396812"/>
    <lineage>
        <taxon>Bacteria</taxon>
        <taxon>Pseudomonadati</taxon>
        <taxon>Bacteroidota</taxon>
        <taxon>Cytophagia</taxon>
        <taxon>Cytophagales</taxon>
        <taxon>Fulvivirgaceae</taxon>
        <taxon>Fulvivirga</taxon>
    </lineage>
</organism>
<name>A0ABW9RY26_9BACT</name>
<reference evidence="3 4" key="1">
    <citation type="submission" date="2019-02" db="EMBL/GenBank/DDBJ databases">
        <authorList>
            <person name="Goldberg S.R."/>
            <person name="Haltli B.A."/>
            <person name="Correa H."/>
            <person name="Russell K.G."/>
        </authorList>
    </citation>
    <scope>NUCLEOTIDE SEQUENCE [LARGE SCALE GENOMIC DNA]</scope>
    <source>
        <strain evidence="3 4">JCM 16186</strain>
    </source>
</reference>
<proteinExistence type="predicted"/>
<dbReference type="Gene3D" id="3.40.50.20">
    <property type="match status" value="1"/>
</dbReference>
<dbReference type="RefSeq" id="WP_155177395.1">
    <property type="nucleotide sequence ID" value="NZ_BAAAFL010000022.1"/>
</dbReference>
<dbReference type="InterPro" id="IPR013815">
    <property type="entry name" value="ATP_grasp_subdomain_1"/>
</dbReference>
<dbReference type="Pfam" id="PF02951">
    <property type="entry name" value="GSH-S_N"/>
    <property type="match status" value="1"/>
</dbReference>
<comment type="caution">
    <text evidence="3">The sequence shown here is derived from an EMBL/GenBank/DDBJ whole genome shotgun (WGS) entry which is preliminary data.</text>
</comment>
<dbReference type="InterPro" id="IPR004215">
    <property type="entry name" value="GSHS_N"/>
</dbReference>
<dbReference type="SUPFAM" id="SSF56059">
    <property type="entry name" value="Glutathione synthetase ATP-binding domain-like"/>
    <property type="match status" value="1"/>
</dbReference>
<dbReference type="SUPFAM" id="SSF52440">
    <property type="entry name" value="PreATP-grasp domain"/>
    <property type="match status" value="1"/>
</dbReference>
<dbReference type="NCBIfam" id="NF009110">
    <property type="entry name" value="PRK12458.1"/>
    <property type="match status" value="1"/>
</dbReference>
<dbReference type="PANTHER" id="PTHR21621">
    <property type="entry name" value="RIBOSOMAL PROTEIN S6 MODIFICATION PROTEIN"/>
    <property type="match status" value="1"/>
</dbReference>
<dbReference type="Gene3D" id="3.30.470.20">
    <property type="entry name" value="ATP-grasp fold, B domain"/>
    <property type="match status" value="1"/>
</dbReference>
<dbReference type="PROSITE" id="PS50975">
    <property type="entry name" value="ATP_GRASP"/>
    <property type="match status" value="1"/>
</dbReference>